<evidence type="ECO:0000313" key="11">
    <source>
        <dbReference type="Ensembl" id="ENSECRP00000018020.1"/>
    </source>
</evidence>
<reference evidence="11" key="3">
    <citation type="submission" date="2025-09" db="UniProtKB">
        <authorList>
            <consortium name="Ensembl"/>
        </authorList>
    </citation>
    <scope>IDENTIFICATION</scope>
</reference>
<dbReference type="Ensembl" id="ENSECRT00000018380.1">
    <property type="protein sequence ID" value="ENSECRP00000018020.1"/>
    <property type="gene ID" value="ENSECRG00000012037.1"/>
</dbReference>
<comment type="catalytic activity">
    <reaction evidence="9">
        <text>L-seryl-[protein] + ATP = O-phospho-L-seryl-[protein] + ADP + H(+)</text>
        <dbReference type="Rhea" id="RHEA:17989"/>
        <dbReference type="Rhea" id="RHEA-COMP:9863"/>
        <dbReference type="Rhea" id="RHEA-COMP:11604"/>
        <dbReference type="ChEBI" id="CHEBI:15378"/>
        <dbReference type="ChEBI" id="CHEBI:29999"/>
        <dbReference type="ChEBI" id="CHEBI:30616"/>
        <dbReference type="ChEBI" id="CHEBI:83421"/>
        <dbReference type="ChEBI" id="CHEBI:456216"/>
        <dbReference type="EC" id="2.7.11.1"/>
    </reaction>
</comment>
<reference evidence="11" key="2">
    <citation type="submission" date="2025-08" db="UniProtKB">
        <authorList>
            <consortium name="Ensembl"/>
        </authorList>
    </citation>
    <scope>IDENTIFICATION</scope>
</reference>
<evidence type="ECO:0000256" key="7">
    <source>
        <dbReference type="ARBA" id="ARBA00022840"/>
    </source>
</evidence>
<dbReference type="Pfam" id="PF00069">
    <property type="entry name" value="Pkinase"/>
    <property type="match status" value="1"/>
</dbReference>
<comment type="catalytic activity">
    <reaction evidence="8">
        <text>L-threonyl-[protein] + ATP = O-phospho-L-threonyl-[protein] + ADP + H(+)</text>
        <dbReference type="Rhea" id="RHEA:46608"/>
        <dbReference type="Rhea" id="RHEA-COMP:11060"/>
        <dbReference type="Rhea" id="RHEA-COMP:11605"/>
        <dbReference type="ChEBI" id="CHEBI:15378"/>
        <dbReference type="ChEBI" id="CHEBI:30013"/>
        <dbReference type="ChEBI" id="CHEBI:30616"/>
        <dbReference type="ChEBI" id="CHEBI:61977"/>
        <dbReference type="ChEBI" id="CHEBI:456216"/>
        <dbReference type="EC" id="2.7.11.1"/>
    </reaction>
</comment>
<dbReference type="Gene3D" id="1.10.510.10">
    <property type="entry name" value="Transferase(Phosphotransferase) domain 1"/>
    <property type="match status" value="1"/>
</dbReference>
<name>A0A8C4SKF6_ERPCA</name>
<dbReference type="PROSITE" id="PS00108">
    <property type="entry name" value="PROTEIN_KINASE_ST"/>
    <property type="match status" value="1"/>
</dbReference>
<dbReference type="EC" id="2.7.11.1" evidence="2"/>
<keyword evidence="3" id="KW-0723">Serine/threonine-protein kinase</keyword>
<reference evidence="11" key="1">
    <citation type="submission" date="2021-06" db="EMBL/GenBank/DDBJ databases">
        <authorList>
            <consortium name="Wellcome Sanger Institute Data Sharing"/>
        </authorList>
    </citation>
    <scope>NUCLEOTIDE SEQUENCE [LARGE SCALE GENOMIC DNA]</scope>
</reference>
<organism evidence="11 12">
    <name type="scientific">Erpetoichthys calabaricus</name>
    <name type="common">Rope fish</name>
    <name type="synonym">Calamoichthys calabaricus</name>
    <dbReference type="NCBI Taxonomy" id="27687"/>
    <lineage>
        <taxon>Eukaryota</taxon>
        <taxon>Metazoa</taxon>
        <taxon>Chordata</taxon>
        <taxon>Craniata</taxon>
        <taxon>Vertebrata</taxon>
        <taxon>Euteleostomi</taxon>
        <taxon>Actinopterygii</taxon>
        <taxon>Polypteriformes</taxon>
        <taxon>Polypteridae</taxon>
        <taxon>Erpetoichthys</taxon>
    </lineage>
</organism>
<dbReference type="GO" id="GO:0005524">
    <property type="term" value="F:ATP binding"/>
    <property type="evidence" value="ECO:0007669"/>
    <property type="project" value="UniProtKB-KW"/>
</dbReference>
<evidence type="ECO:0000256" key="1">
    <source>
        <dbReference type="ARBA" id="ARBA00005505"/>
    </source>
</evidence>
<evidence type="ECO:0000256" key="4">
    <source>
        <dbReference type="ARBA" id="ARBA00022679"/>
    </source>
</evidence>
<evidence type="ECO:0000256" key="9">
    <source>
        <dbReference type="ARBA" id="ARBA00048679"/>
    </source>
</evidence>
<proteinExistence type="inferred from homology"/>
<dbReference type="PANTHER" id="PTHR22984:SF11">
    <property type="entry name" value="AURORA KINASE-RELATED"/>
    <property type="match status" value="1"/>
</dbReference>
<sequence length="246" mass="28498">MAKGQKGENPRMALDGWAFRPPACPAVIQLLDWVITQSCVFLVMERPDPCMDLFDFMWERGQCLTEPIAGSIFRQVVQAVHHCQSRGVLHRDIKPENILVETSTQQTKLIDFGSFEFMELTFFAGTHFYAPPEWCLKKSYEAEPATVWSLGVLLFEMLCGQVPFKRKEEVIRCNVIYTSFLFPPECASLIKKCLSRSPKERPTLEEILMHPWVYATLRTYTLKEYNIDECMVEHTCLLVVFRVMEL</sequence>
<dbReference type="InterPro" id="IPR051138">
    <property type="entry name" value="PIM_Ser/Thr_kinase"/>
</dbReference>
<dbReference type="GO" id="GO:0007346">
    <property type="term" value="P:regulation of mitotic cell cycle"/>
    <property type="evidence" value="ECO:0007669"/>
    <property type="project" value="TreeGrafter"/>
</dbReference>
<dbReference type="AlphaFoldDB" id="A0A8C4SKF6"/>
<dbReference type="Proteomes" id="UP000694620">
    <property type="component" value="Chromosome 11"/>
</dbReference>
<dbReference type="InterPro" id="IPR000719">
    <property type="entry name" value="Prot_kinase_dom"/>
</dbReference>
<dbReference type="PROSITE" id="PS50011">
    <property type="entry name" value="PROTEIN_KINASE_DOM"/>
    <property type="match status" value="1"/>
</dbReference>
<evidence type="ECO:0000256" key="3">
    <source>
        <dbReference type="ARBA" id="ARBA00022527"/>
    </source>
</evidence>
<dbReference type="SMART" id="SM00220">
    <property type="entry name" value="S_TKc"/>
    <property type="match status" value="1"/>
</dbReference>
<evidence type="ECO:0000256" key="2">
    <source>
        <dbReference type="ARBA" id="ARBA00012513"/>
    </source>
</evidence>
<keyword evidence="4" id="KW-0808">Transferase</keyword>
<dbReference type="GO" id="GO:0005737">
    <property type="term" value="C:cytoplasm"/>
    <property type="evidence" value="ECO:0007669"/>
    <property type="project" value="TreeGrafter"/>
</dbReference>
<dbReference type="InterPro" id="IPR008271">
    <property type="entry name" value="Ser/Thr_kinase_AS"/>
</dbReference>
<dbReference type="GO" id="GO:0004674">
    <property type="term" value="F:protein serine/threonine kinase activity"/>
    <property type="evidence" value="ECO:0007669"/>
    <property type="project" value="UniProtKB-KW"/>
</dbReference>
<evidence type="ECO:0000313" key="12">
    <source>
        <dbReference type="Proteomes" id="UP000694620"/>
    </source>
</evidence>
<feature type="domain" description="Protein kinase" evidence="10">
    <location>
        <begin position="1"/>
        <end position="213"/>
    </location>
</feature>
<dbReference type="GeneTree" id="ENSGT00940000163427"/>
<evidence type="ECO:0000256" key="6">
    <source>
        <dbReference type="ARBA" id="ARBA00022777"/>
    </source>
</evidence>
<accession>A0A8C4SKF6</accession>
<dbReference type="SUPFAM" id="SSF56112">
    <property type="entry name" value="Protein kinase-like (PK-like)"/>
    <property type="match status" value="1"/>
</dbReference>
<protein>
    <recommendedName>
        <fullName evidence="2">non-specific serine/threonine protein kinase</fullName>
        <ecNumber evidence="2">2.7.11.1</ecNumber>
    </recommendedName>
</protein>
<keyword evidence="12" id="KW-1185">Reference proteome</keyword>
<comment type="similarity">
    <text evidence="1">Belongs to the protein kinase superfamily. CAMK Ser/Thr protein kinase family. PIM subfamily.</text>
</comment>
<dbReference type="InterPro" id="IPR011009">
    <property type="entry name" value="Kinase-like_dom_sf"/>
</dbReference>
<keyword evidence="5" id="KW-0547">Nucleotide-binding</keyword>
<evidence type="ECO:0000256" key="5">
    <source>
        <dbReference type="ARBA" id="ARBA00022741"/>
    </source>
</evidence>
<keyword evidence="7" id="KW-0067">ATP-binding</keyword>
<dbReference type="PANTHER" id="PTHR22984">
    <property type="entry name" value="SERINE/THREONINE-PROTEIN KINASE PIM"/>
    <property type="match status" value="1"/>
</dbReference>
<dbReference type="GO" id="GO:0043066">
    <property type="term" value="P:negative regulation of apoptotic process"/>
    <property type="evidence" value="ECO:0007669"/>
    <property type="project" value="TreeGrafter"/>
</dbReference>
<evidence type="ECO:0000256" key="8">
    <source>
        <dbReference type="ARBA" id="ARBA00047899"/>
    </source>
</evidence>
<evidence type="ECO:0000259" key="10">
    <source>
        <dbReference type="PROSITE" id="PS50011"/>
    </source>
</evidence>
<keyword evidence="6" id="KW-0418">Kinase</keyword>